<dbReference type="EMBL" id="VYDA01000104">
    <property type="protein sequence ID" value="MYH60734.1"/>
    <property type="molecule type" value="Genomic_DNA"/>
</dbReference>
<dbReference type="Pfam" id="PF00528">
    <property type="entry name" value="BPD_transp_1"/>
    <property type="match status" value="1"/>
</dbReference>
<gene>
    <name evidence="9" type="ORF">F4148_02860</name>
</gene>
<evidence type="ECO:0000256" key="6">
    <source>
        <dbReference type="ARBA" id="ARBA00023136"/>
    </source>
</evidence>
<feature type="transmembrane region" description="Helical" evidence="7">
    <location>
        <begin position="98"/>
        <end position="121"/>
    </location>
</feature>
<dbReference type="InterPro" id="IPR035906">
    <property type="entry name" value="MetI-like_sf"/>
</dbReference>
<accession>A0A6B1G3L8</accession>
<evidence type="ECO:0000259" key="8">
    <source>
        <dbReference type="PROSITE" id="PS50928"/>
    </source>
</evidence>
<keyword evidence="2 7" id="KW-0813">Transport</keyword>
<evidence type="ECO:0000256" key="5">
    <source>
        <dbReference type="ARBA" id="ARBA00022989"/>
    </source>
</evidence>
<feature type="domain" description="ABC transmembrane type-1" evidence="8">
    <location>
        <begin position="94"/>
        <end position="295"/>
    </location>
</feature>
<protein>
    <submittedName>
        <fullName evidence="9">ABC transporter permease</fullName>
    </submittedName>
</protein>
<evidence type="ECO:0000256" key="4">
    <source>
        <dbReference type="ARBA" id="ARBA00022692"/>
    </source>
</evidence>
<evidence type="ECO:0000256" key="3">
    <source>
        <dbReference type="ARBA" id="ARBA00022475"/>
    </source>
</evidence>
<dbReference type="GO" id="GO:0005886">
    <property type="term" value="C:plasma membrane"/>
    <property type="evidence" value="ECO:0007669"/>
    <property type="project" value="UniProtKB-SubCell"/>
</dbReference>
<evidence type="ECO:0000256" key="2">
    <source>
        <dbReference type="ARBA" id="ARBA00022448"/>
    </source>
</evidence>
<evidence type="ECO:0000256" key="7">
    <source>
        <dbReference type="RuleBase" id="RU363032"/>
    </source>
</evidence>
<keyword evidence="5 7" id="KW-1133">Transmembrane helix</keyword>
<comment type="caution">
    <text evidence="9">The sequence shown here is derived from an EMBL/GenBank/DDBJ whole genome shotgun (WGS) entry which is preliminary data.</text>
</comment>
<dbReference type="PANTHER" id="PTHR43163">
    <property type="entry name" value="DIPEPTIDE TRANSPORT SYSTEM PERMEASE PROTEIN DPPB-RELATED"/>
    <property type="match status" value="1"/>
</dbReference>
<dbReference type="GO" id="GO:0055085">
    <property type="term" value="P:transmembrane transport"/>
    <property type="evidence" value="ECO:0007669"/>
    <property type="project" value="InterPro"/>
</dbReference>
<dbReference type="PANTHER" id="PTHR43163:SF6">
    <property type="entry name" value="DIPEPTIDE TRANSPORT SYSTEM PERMEASE PROTEIN DPPB-RELATED"/>
    <property type="match status" value="1"/>
</dbReference>
<feature type="transmembrane region" description="Helical" evidence="7">
    <location>
        <begin position="272"/>
        <end position="298"/>
    </location>
</feature>
<dbReference type="InterPro" id="IPR000515">
    <property type="entry name" value="MetI-like"/>
</dbReference>
<comment type="subcellular location">
    <subcellularLocation>
        <location evidence="1 7">Cell membrane</location>
        <topology evidence="1 7">Multi-pass membrane protein</topology>
    </subcellularLocation>
</comment>
<dbReference type="AlphaFoldDB" id="A0A6B1G3L8"/>
<reference evidence="9" key="1">
    <citation type="submission" date="2019-09" db="EMBL/GenBank/DDBJ databases">
        <title>Characterisation of the sponge microbiome using genome-centric metagenomics.</title>
        <authorList>
            <person name="Engelberts J.P."/>
            <person name="Robbins S.J."/>
            <person name="De Goeij J.M."/>
            <person name="Aranda M."/>
            <person name="Bell S.C."/>
            <person name="Webster N.S."/>
        </authorList>
    </citation>
    <scope>NUCLEOTIDE SEQUENCE</scope>
    <source>
        <strain evidence="9">SB0675_bin_29</strain>
    </source>
</reference>
<dbReference type="CDD" id="cd06261">
    <property type="entry name" value="TM_PBP2"/>
    <property type="match status" value="1"/>
</dbReference>
<keyword evidence="6 7" id="KW-0472">Membrane</keyword>
<keyword evidence="4 7" id="KW-0812">Transmembrane</keyword>
<dbReference type="InterPro" id="IPR045621">
    <property type="entry name" value="BPD_transp_1_N"/>
</dbReference>
<comment type="similarity">
    <text evidence="7">Belongs to the binding-protein-dependent transport system permease family.</text>
</comment>
<dbReference type="Pfam" id="PF19300">
    <property type="entry name" value="BPD_transp_1_N"/>
    <property type="match status" value="1"/>
</dbReference>
<organism evidence="9">
    <name type="scientific">Caldilineaceae bacterium SB0675_bin_29</name>
    <dbReference type="NCBI Taxonomy" id="2605266"/>
    <lineage>
        <taxon>Bacteria</taxon>
        <taxon>Bacillati</taxon>
        <taxon>Chloroflexota</taxon>
        <taxon>Caldilineae</taxon>
        <taxon>Caldilineales</taxon>
        <taxon>Caldilineaceae</taxon>
    </lineage>
</organism>
<dbReference type="Gene3D" id="1.10.3720.10">
    <property type="entry name" value="MetI-like"/>
    <property type="match status" value="1"/>
</dbReference>
<dbReference type="SUPFAM" id="SSF161098">
    <property type="entry name" value="MetI-like"/>
    <property type="match status" value="1"/>
</dbReference>
<feature type="transmembrane region" description="Helical" evidence="7">
    <location>
        <begin position="133"/>
        <end position="157"/>
    </location>
</feature>
<evidence type="ECO:0000256" key="1">
    <source>
        <dbReference type="ARBA" id="ARBA00004651"/>
    </source>
</evidence>
<feature type="transmembrane region" description="Helical" evidence="7">
    <location>
        <begin position="230"/>
        <end position="252"/>
    </location>
</feature>
<sequence>MRRYLMRRLVLLVFVVWGVVSVTFVVTLKAGDPAAFMYHIRETKEEIEELRRRLGLDRPLHEQYFNYLVKAVQGDFGSSIRHRQPATALILDRLPYTLLLGGLALLISFFLALPIGVLAAVKRGTSLDGLTMLFALVGQAIPVFWLGILLILIFGVWLRWLPVSGAGSLKHLALPAVTLAAYPLARNARLVRSSVLEVLGREYVTTARAKGLKDWTVLIRHVLRNALMPIMTLNALDLGSLLGGAVITESVFGWPGMGRLTVLAIRDWDYPVVQAGVALIAMTYVLANLLVDLLYLALDPRIRLEGQ</sequence>
<evidence type="ECO:0000313" key="9">
    <source>
        <dbReference type="EMBL" id="MYH60734.1"/>
    </source>
</evidence>
<proteinExistence type="inferred from homology"/>
<name>A0A6B1G3L8_9CHLR</name>
<dbReference type="PROSITE" id="PS50928">
    <property type="entry name" value="ABC_TM1"/>
    <property type="match status" value="1"/>
</dbReference>
<keyword evidence="3" id="KW-1003">Cell membrane</keyword>
<feature type="transmembrane region" description="Helical" evidence="7">
    <location>
        <begin position="9"/>
        <end position="28"/>
    </location>
</feature>